<dbReference type="Proteomes" id="UP000639606">
    <property type="component" value="Unassembled WGS sequence"/>
</dbReference>
<dbReference type="SUPFAM" id="SSF48452">
    <property type="entry name" value="TPR-like"/>
    <property type="match status" value="1"/>
</dbReference>
<dbReference type="Gene3D" id="1.25.40.10">
    <property type="entry name" value="Tetratricopeptide repeat domain"/>
    <property type="match status" value="1"/>
</dbReference>
<reference evidence="2" key="2">
    <citation type="submission" date="2020-09" db="EMBL/GenBank/DDBJ databases">
        <authorList>
            <person name="Sun Q."/>
            <person name="Ohkuma M."/>
        </authorList>
    </citation>
    <scope>NUCLEOTIDE SEQUENCE</scope>
    <source>
        <strain evidence="2">JCM 3313</strain>
    </source>
</reference>
<reference evidence="2" key="1">
    <citation type="journal article" date="2014" name="Int. J. Syst. Evol. Microbiol.">
        <title>Complete genome sequence of Corynebacterium casei LMG S-19264T (=DSM 44701T), isolated from a smear-ripened cheese.</title>
        <authorList>
            <consortium name="US DOE Joint Genome Institute (JGI-PGF)"/>
            <person name="Walter F."/>
            <person name="Albersmeier A."/>
            <person name="Kalinowski J."/>
            <person name="Ruckert C."/>
        </authorList>
    </citation>
    <scope>NUCLEOTIDE SEQUENCE</scope>
    <source>
        <strain evidence="2">JCM 3313</strain>
    </source>
</reference>
<protein>
    <recommendedName>
        <fullName evidence="1">Bacterial transcriptional activator domain-containing protein</fullName>
    </recommendedName>
</protein>
<organism evidence="2 3">
    <name type="scientific">Saccharothrix coeruleofusca</name>
    <dbReference type="NCBI Taxonomy" id="33919"/>
    <lineage>
        <taxon>Bacteria</taxon>
        <taxon>Bacillati</taxon>
        <taxon>Actinomycetota</taxon>
        <taxon>Actinomycetes</taxon>
        <taxon>Pseudonocardiales</taxon>
        <taxon>Pseudonocardiaceae</taxon>
        <taxon>Saccharothrix</taxon>
    </lineage>
</organism>
<dbReference type="EMBL" id="BMRG01000004">
    <property type="protein sequence ID" value="GGP55942.1"/>
    <property type="molecule type" value="Genomic_DNA"/>
</dbReference>
<proteinExistence type="predicted"/>
<dbReference type="InterPro" id="IPR011990">
    <property type="entry name" value="TPR-like_helical_dom_sf"/>
</dbReference>
<comment type="caution">
    <text evidence="2">The sequence shown here is derived from an EMBL/GenBank/DDBJ whole genome shotgun (WGS) entry which is preliminary data.</text>
</comment>
<evidence type="ECO:0000313" key="2">
    <source>
        <dbReference type="EMBL" id="GGP55942.1"/>
    </source>
</evidence>
<evidence type="ECO:0000259" key="1">
    <source>
        <dbReference type="Pfam" id="PF03704"/>
    </source>
</evidence>
<dbReference type="AlphaFoldDB" id="A0A918AP07"/>
<gene>
    <name evidence="2" type="ORF">GCM10010185_30640</name>
</gene>
<name>A0A918AP07_9PSEU</name>
<sequence length="68" mass="7445">MAGPADALAHYQRLRQRLAEELDSGLGQPLRRLHQQILTTDPALAPPAVTRAVHVPRRASSPPRLFTG</sequence>
<feature type="domain" description="Bacterial transcriptional activator" evidence="1">
    <location>
        <begin position="4"/>
        <end position="38"/>
    </location>
</feature>
<keyword evidence="3" id="KW-1185">Reference proteome</keyword>
<dbReference type="Pfam" id="PF03704">
    <property type="entry name" value="BTAD"/>
    <property type="match status" value="1"/>
</dbReference>
<evidence type="ECO:0000313" key="3">
    <source>
        <dbReference type="Proteomes" id="UP000639606"/>
    </source>
</evidence>
<dbReference type="InterPro" id="IPR005158">
    <property type="entry name" value="BTAD"/>
</dbReference>
<accession>A0A918AP07</accession>